<evidence type="ECO:0000313" key="3">
    <source>
        <dbReference type="Proteomes" id="UP001469553"/>
    </source>
</evidence>
<sequence>MRVDALLYTRFLHKICNSECEDPQTCPMVPGQTLRRSKPHTSKGPPKSQEPHENHRRNYRNPPKEEQWRVPGEPPSNDSAEAPGSRSDEPTGPAGSRPRVSRSSHGPRGPRPQADSAGTAQTRVTPARLPPPRPEPSPQQPPPPVERELCTKEGSTWLKQTHQPEPPQDGAVPTPQ</sequence>
<gene>
    <name evidence="2" type="ORF">AMECASPLE_036931</name>
</gene>
<name>A0ABV0Z7E1_9TELE</name>
<dbReference type="EMBL" id="JAHRIP010053059">
    <property type="protein sequence ID" value="MEQ2301520.1"/>
    <property type="molecule type" value="Genomic_DNA"/>
</dbReference>
<dbReference type="Proteomes" id="UP001469553">
    <property type="component" value="Unassembled WGS sequence"/>
</dbReference>
<reference evidence="2 3" key="1">
    <citation type="submission" date="2021-06" db="EMBL/GenBank/DDBJ databases">
        <authorList>
            <person name="Palmer J.M."/>
        </authorList>
    </citation>
    <scope>NUCLEOTIDE SEQUENCE [LARGE SCALE GENOMIC DNA]</scope>
    <source>
        <strain evidence="2 3">AS_MEX2019</strain>
        <tissue evidence="2">Muscle</tissue>
    </source>
</reference>
<proteinExistence type="predicted"/>
<feature type="compositionally biased region" description="Pro residues" evidence="1">
    <location>
        <begin position="128"/>
        <end position="144"/>
    </location>
</feature>
<feature type="compositionally biased region" description="Polar residues" evidence="1">
    <location>
        <begin position="153"/>
        <end position="163"/>
    </location>
</feature>
<evidence type="ECO:0000313" key="2">
    <source>
        <dbReference type="EMBL" id="MEQ2301520.1"/>
    </source>
</evidence>
<organism evidence="2 3">
    <name type="scientific">Ameca splendens</name>
    <dbReference type="NCBI Taxonomy" id="208324"/>
    <lineage>
        <taxon>Eukaryota</taxon>
        <taxon>Metazoa</taxon>
        <taxon>Chordata</taxon>
        <taxon>Craniata</taxon>
        <taxon>Vertebrata</taxon>
        <taxon>Euteleostomi</taxon>
        <taxon>Actinopterygii</taxon>
        <taxon>Neopterygii</taxon>
        <taxon>Teleostei</taxon>
        <taxon>Neoteleostei</taxon>
        <taxon>Acanthomorphata</taxon>
        <taxon>Ovalentaria</taxon>
        <taxon>Atherinomorphae</taxon>
        <taxon>Cyprinodontiformes</taxon>
        <taxon>Goodeidae</taxon>
        <taxon>Ameca</taxon>
    </lineage>
</organism>
<keyword evidence="3" id="KW-1185">Reference proteome</keyword>
<protein>
    <submittedName>
        <fullName evidence="2">Uncharacterized protein</fullName>
    </submittedName>
</protein>
<comment type="caution">
    <text evidence="2">The sequence shown here is derived from an EMBL/GenBank/DDBJ whole genome shotgun (WGS) entry which is preliminary data.</text>
</comment>
<evidence type="ECO:0000256" key="1">
    <source>
        <dbReference type="SAM" id="MobiDB-lite"/>
    </source>
</evidence>
<feature type="region of interest" description="Disordered" evidence="1">
    <location>
        <begin position="19"/>
        <end position="176"/>
    </location>
</feature>
<accession>A0ABV0Z7E1</accession>